<keyword evidence="10" id="KW-1185">Reference proteome</keyword>
<evidence type="ECO:0000313" key="9">
    <source>
        <dbReference type="EMBL" id="MBP2326390.1"/>
    </source>
</evidence>
<dbReference type="InterPro" id="IPR006153">
    <property type="entry name" value="Cation/H_exchanger_TM"/>
</dbReference>
<keyword evidence="6 7" id="KW-0472">Membrane</keyword>
<feature type="transmembrane region" description="Helical" evidence="7">
    <location>
        <begin position="210"/>
        <end position="235"/>
    </location>
</feature>
<feature type="transmembrane region" description="Helical" evidence="7">
    <location>
        <begin position="347"/>
        <end position="367"/>
    </location>
</feature>
<evidence type="ECO:0000256" key="2">
    <source>
        <dbReference type="ARBA" id="ARBA00022448"/>
    </source>
</evidence>
<feature type="transmembrane region" description="Helical" evidence="7">
    <location>
        <begin position="102"/>
        <end position="128"/>
    </location>
</feature>
<name>A0ABS4TR13_9PSEU</name>
<dbReference type="EMBL" id="JAGINW010000001">
    <property type="protein sequence ID" value="MBP2326390.1"/>
    <property type="molecule type" value="Genomic_DNA"/>
</dbReference>
<evidence type="ECO:0000256" key="3">
    <source>
        <dbReference type="ARBA" id="ARBA00022692"/>
    </source>
</evidence>
<dbReference type="InterPro" id="IPR038770">
    <property type="entry name" value="Na+/solute_symporter_sf"/>
</dbReference>
<feature type="transmembrane region" description="Helical" evidence="7">
    <location>
        <begin position="413"/>
        <end position="433"/>
    </location>
</feature>
<sequence>MRVRRSLISLALIAVPVALIVIVLDLGAAYHHGSGAPAQAASGSPDPYSRLLIALPVILAVCYLMGALFRRIGQPPVIGEIFAGIIMGPSLLGLIWPGAMQWLFPSGVIGTINTLSQLGLIFFMYLVGSEINLDALRQRGFTAVTVSQVSIALPMLSGLGLAFGLYPSHGNDVGFLGFALFIAVSMSITAFPVLARILTDRGISRTPLGALALTCAAVDDIVAWCLLAVVIAIHQGGTADGVLLTIGLTIVFVALMVFVIRPLLAKWLPRVPEAAVLPIMLGGIMLSALATNEIGIHPIFGAFLFGVISPRGLAMSKRAEGKLESVTVTLLLPLFFAYTGLRTEFGLLGAEASLWGWCALITGVAMIGKWGGSTVAARLTGVGWRESLSLGALMNCRGLTELVVLNVGLQLKVITPTVFAMLVVMTLVSTVITSPALTVINRRAAADQEFLVNR</sequence>
<keyword evidence="4 7" id="KW-1133">Transmembrane helix</keyword>
<dbReference type="InterPro" id="IPR050794">
    <property type="entry name" value="CPA2_transporter"/>
</dbReference>
<feature type="transmembrane region" description="Helical" evidence="7">
    <location>
        <begin position="241"/>
        <end position="264"/>
    </location>
</feature>
<gene>
    <name evidence="9" type="ORF">JOF56_006775</name>
</gene>
<evidence type="ECO:0000313" key="10">
    <source>
        <dbReference type="Proteomes" id="UP001519332"/>
    </source>
</evidence>
<comment type="subcellular location">
    <subcellularLocation>
        <location evidence="1">Membrane</location>
        <topology evidence="1">Multi-pass membrane protein</topology>
    </subcellularLocation>
</comment>
<feature type="transmembrane region" description="Helical" evidence="7">
    <location>
        <begin position="296"/>
        <end position="313"/>
    </location>
</feature>
<keyword evidence="2" id="KW-0813">Transport</keyword>
<dbReference type="Pfam" id="PF00999">
    <property type="entry name" value="Na_H_Exchanger"/>
    <property type="match status" value="1"/>
</dbReference>
<dbReference type="PANTHER" id="PTHR32468:SF0">
    <property type="entry name" value="K(+)_H(+) ANTIPORTER 1"/>
    <property type="match status" value="1"/>
</dbReference>
<dbReference type="Proteomes" id="UP001519332">
    <property type="component" value="Unassembled WGS sequence"/>
</dbReference>
<evidence type="ECO:0000259" key="8">
    <source>
        <dbReference type="Pfam" id="PF00999"/>
    </source>
</evidence>
<dbReference type="PANTHER" id="PTHR32468">
    <property type="entry name" value="CATION/H + ANTIPORTER"/>
    <property type="match status" value="1"/>
</dbReference>
<evidence type="ECO:0000256" key="7">
    <source>
        <dbReference type="SAM" id="Phobius"/>
    </source>
</evidence>
<evidence type="ECO:0000256" key="5">
    <source>
        <dbReference type="ARBA" id="ARBA00023065"/>
    </source>
</evidence>
<keyword evidence="5" id="KW-0406">Ion transport</keyword>
<evidence type="ECO:0000256" key="4">
    <source>
        <dbReference type="ARBA" id="ARBA00022989"/>
    </source>
</evidence>
<feature type="transmembrane region" description="Helical" evidence="7">
    <location>
        <begin position="140"/>
        <end position="163"/>
    </location>
</feature>
<evidence type="ECO:0000256" key="6">
    <source>
        <dbReference type="ARBA" id="ARBA00023136"/>
    </source>
</evidence>
<feature type="transmembrane region" description="Helical" evidence="7">
    <location>
        <begin position="175"/>
        <end position="198"/>
    </location>
</feature>
<proteinExistence type="predicted"/>
<evidence type="ECO:0000256" key="1">
    <source>
        <dbReference type="ARBA" id="ARBA00004141"/>
    </source>
</evidence>
<feature type="transmembrane region" description="Helical" evidence="7">
    <location>
        <begin position="325"/>
        <end position="341"/>
    </location>
</feature>
<comment type="caution">
    <text evidence="9">The sequence shown here is derived from an EMBL/GenBank/DDBJ whole genome shotgun (WGS) entry which is preliminary data.</text>
</comment>
<feature type="transmembrane region" description="Helical" evidence="7">
    <location>
        <begin position="77"/>
        <end position="96"/>
    </location>
</feature>
<organism evidence="9 10">
    <name type="scientific">Kibdelosporangium banguiense</name>
    <dbReference type="NCBI Taxonomy" id="1365924"/>
    <lineage>
        <taxon>Bacteria</taxon>
        <taxon>Bacillati</taxon>
        <taxon>Actinomycetota</taxon>
        <taxon>Actinomycetes</taxon>
        <taxon>Pseudonocardiales</taxon>
        <taxon>Pseudonocardiaceae</taxon>
        <taxon>Kibdelosporangium</taxon>
    </lineage>
</organism>
<keyword evidence="3 7" id="KW-0812">Transmembrane</keyword>
<dbReference type="Gene3D" id="1.20.1530.20">
    <property type="match status" value="1"/>
</dbReference>
<accession>A0ABS4TR13</accession>
<protein>
    <submittedName>
        <fullName evidence="9">Kef-type K+ transport system membrane component KefB</fullName>
    </submittedName>
</protein>
<reference evidence="9 10" key="1">
    <citation type="submission" date="2021-03" db="EMBL/GenBank/DDBJ databases">
        <title>Sequencing the genomes of 1000 actinobacteria strains.</title>
        <authorList>
            <person name="Klenk H.-P."/>
        </authorList>
    </citation>
    <scope>NUCLEOTIDE SEQUENCE [LARGE SCALE GENOMIC DNA]</scope>
    <source>
        <strain evidence="9 10">DSM 46670</strain>
    </source>
</reference>
<dbReference type="RefSeq" id="WP_209643462.1">
    <property type="nucleotide sequence ID" value="NZ_JAGINW010000001.1"/>
</dbReference>
<feature type="transmembrane region" description="Helical" evidence="7">
    <location>
        <begin position="50"/>
        <end position="70"/>
    </location>
</feature>
<feature type="domain" description="Cation/H+ exchanger transmembrane" evidence="8">
    <location>
        <begin position="60"/>
        <end position="437"/>
    </location>
</feature>